<accession>A0A316V530</accession>
<proteinExistence type="inferred from homology"/>
<dbReference type="InterPro" id="IPR038495">
    <property type="entry name" value="ATPase_E_C"/>
</dbReference>
<dbReference type="GeneID" id="37023666"/>
<gene>
    <name evidence="4" type="ORF">FA14DRAFT_191727</name>
</gene>
<evidence type="ECO:0000256" key="1">
    <source>
        <dbReference type="ARBA" id="ARBA00005901"/>
    </source>
</evidence>
<dbReference type="FunCoup" id="A0A316V530">
    <property type="interactions" value="243"/>
</dbReference>
<dbReference type="GO" id="GO:0033178">
    <property type="term" value="C:proton-transporting two-sector ATPase complex, catalytic domain"/>
    <property type="evidence" value="ECO:0007669"/>
    <property type="project" value="InterPro"/>
</dbReference>
<comment type="similarity">
    <text evidence="1">Belongs to the V-ATPase E subunit family.</text>
</comment>
<dbReference type="Pfam" id="PF01991">
    <property type="entry name" value="vATP-synt_E"/>
    <property type="match status" value="1"/>
</dbReference>
<dbReference type="EMBL" id="KZ819605">
    <property type="protein sequence ID" value="PWN32640.1"/>
    <property type="molecule type" value="Genomic_DNA"/>
</dbReference>
<evidence type="ECO:0000313" key="5">
    <source>
        <dbReference type="Proteomes" id="UP000245771"/>
    </source>
</evidence>
<evidence type="ECO:0000256" key="3">
    <source>
        <dbReference type="ARBA" id="ARBA00023065"/>
    </source>
</evidence>
<dbReference type="SUPFAM" id="SSF160527">
    <property type="entry name" value="V-type ATPase subunit E-like"/>
    <property type="match status" value="1"/>
</dbReference>
<name>A0A316V530_9BASI</name>
<reference evidence="4 5" key="1">
    <citation type="journal article" date="2018" name="Mol. Biol. Evol.">
        <title>Broad Genomic Sampling Reveals a Smut Pathogenic Ancestry of the Fungal Clade Ustilaginomycotina.</title>
        <authorList>
            <person name="Kijpornyongpan T."/>
            <person name="Mondo S.J."/>
            <person name="Barry K."/>
            <person name="Sandor L."/>
            <person name="Lee J."/>
            <person name="Lipzen A."/>
            <person name="Pangilinan J."/>
            <person name="LaButti K."/>
            <person name="Hainaut M."/>
            <person name="Henrissat B."/>
            <person name="Grigoriev I.V."/>
            <person name="Spatafora J.W."/>
            <person name="Aime M.C."/>
        </authorList>
    </citation>
    <scope>NUCLEOTIDE SEQUENCE [LARGE SCALE GENOMIC DNA]</scope>
    <source>
        <strain evidence="4 5">MCA 3882</strain>
    </source>
</reference>
<keyword evidence="3" id="KW-0406">Ion transport</keyword>
<evidence type="ECO:0000313" key="4">
    <source>
        <dbReference type="EMBL" id="PWN32640.1"/>
    </source>
</evidence>
<dbReference type="Gene3D" id="3.30.2320.30">
    <property type="entry name" value="ATP synthase, E subunit, C-terminal"/>
    <property type="match status" value="1"/>
</dbReference>
<dbReference type="STRING" id="1280837.A0A316V530"/>
<keyword evidence="5" id="KW-1185">Reference proteome</keyword>
<dbReference type="PANTHER" id="PTHR45715">
    <property type="entry name" value="ATPASE H+-TRANSPORTING V1 SUBUNIT E1A-RELATED"/>
    <property type="match status" value="1"/>
</dbReference>
<dbReference type="RefSeq" id="XP_025352942.1">
    <property type="nucleotide sequence ID" value="XM_025501885.1"/>
</dbReference>
<dbReference type="Gene3D" id="6.10.250.1620">
    <property type="match status" value="1"/>
</dbReference>
<dbReference type="OrthoDB" id="10263003at2759"/>
<dbReference type="InterPro" id="IPR002842">
    <property type="entry name" value="ATPase_V1_Esu"/>
</dbReference>
<protein>
    <submittedName>
        <fullName evidence="4">Putative vacuolar ATP synthase subunit E</fullName>
    </submittedName>
</protein>
<organism evidence="4 5">
    <name type="scientific">Meira miltonrushii</name>
    <dbReference type="NCBI Taxonomy" id="1280837"/>
    <lineage>
        <taxon>Eukaryota</taxon>
        <taxon>Fungi</taxon>
        <taxon>Dikarya</taxon>
        <taxon>Basidiomycota</taxon>
        <taxon>Ustilaginomycotina</taxon>
        <taxon>Exobasidiomycetes</taxon>
        <taxon>Exobasidiales</taxon>
        <taxon>Brachybasidiaceae</taxon>
        <taxon>Meira</taxon>
    </lineage>
</organism>
<dbReference type="HAMAP" id="MF_00311">
    <property type="entry name" value="ATP_synth_E_arch"/>
    <property type="match status" value="1"/>
</dbReference>
<keyword evidence="2" id="KW-0813">Transport</keyword>
<dbReference type="InParanoid" id="A0A316V530"/>
<sequence>MSSRPLNDEEVLSEMKKMVSFIKQEAMEKAREIQVKADEEFAIEKAKIVRQEAISIENQYEKKKKQTITAQKIAKSDQTNKSRLELLQTREQHLQKLFDGARERLTELTKDQSKYEELLQGLILQGLLQLMEEKVIVTARSTDVQLAQKAAESASKQYTEKSGRQTKIEVKDGLSKDCHGGVTLSGYQDRIHINQTLDERLRILEEKMLPEIRNDLFGPNENRKFTT</sequence>
<dbReference type="Proteomes" id="UP000245771">
    <property type="component" value="Unassembled WGS sequence"/>
</dbReference>
<evidence type="ECO:0000256" key="2">
    <source>
        <dbReference type="ARBA" id="ARBA00022448"/>
    </source>
</evidence>
<dbReference type="GO" id="GO:0046961">
    <property type="term" value="F:proton-transporting ATPase activity, rotational mechanism"/>
    <property type="evidence" value="ECO:0007669"/>
    <property type="project" value="InterPro"/>
</dbReference>
<dbReference type="AlphaFoldDB" id="A0A316V530"/>